<evidence type="ECO:0000256" key="1">
    <source>
        <dbReference type="SAM" id="MobiDB-lite"/>
    </source>
</evidence>
<name>A0A8R1END7_CAEJA</name>
<sequence>KLRLIVAIGATTTTTAARKSKGTSEDQSPKAPRFDCHGLIECSSLEEVPDDSFLVTCNTIPPNVESLAKRDVQLVCVQPDGGALQQLLHYAPENKHVMIGVINGSSVEIRTPVAFVAAGPGVIRNWQSSWKMPSTFQRVACLSTEDNEAKVKTSRKMYKLEGFFNLPAIEDDVAIVPQKPTRKRNSATAQLDDDEDAECT</sequence>
<dbReference type="AlphaFoldDB" id="A0A8R1END7"/>
<organism evidence="2 3">
    <name type="scientific">Caenorhabditis japonica</name>
    <dbReference type="NCBI Taxonomy" id="281687"/>
    <lineage>
        <taxon>Eukaryota</taxon>
        <taxon>Metazoa</taxon>
        <taxon>Ecdysozoa</taxon>
        <taxon>Nematoda</taxon>
        <taxon>Chromadorea</taxon>
        <taxon>Rhabditida</taxon>
        <taxon>Rhabditina</taxon>
        <taxon>Rhabditomorpha</taxon>
        <taxon>Rhabditoidea</taxon>
        <taxon>Rhabditidae</taxon>
        <taxon>Peloderinae</taxon>
        <taxon>Caenorhabditis</taxon>
    </lineage>
</organism>
<keyword evidence="3" id="KW-1185">Reference proteome</keyword>
<proteinExistence type="predicted"/>
<dbReference type="EnsemblMetazoa" id="CJA38736.1">
    <property type="protein sequence ID" value="CJA38736.1"/>
    <property type="gene ID" value="WBGene00214583"/>
</dbReference>
<dbReference type="Proteomes" id="UP000005237">
    <property type="component" value="Unassembled WGS sequence"/>
</dbReference>
<accession>A0A8R1END7</accession>
<protein>
    <submittedName>
        <fullName evidence="2">Uncharacterized protein</fullName>
    </submittedName>
</protein>
<reference evidence="2" key="2">
    <citation type="submission" date="2022-06" db="UniProtKB">
        <authorList>
            <consortium name="EnsemblMetazoa"/>
        </authorList>
    </citation>
    <scope>IDENTIFICATION</scope>
    <source>
        <strain evidence="2">DF5081</strain>
    </source>
</reference>
<reference evidence="3" key="1">
    <citation type="submission" date="2010-08" db="EMBL/GenBank/DDBJ databases">
        <authorList>
            <consortium name="Caenorhabditis japonica Sequencing Consortium"/>
            <person name="Wilson R.K."/>
        </authorList>
    </citation>
    <scope>NUCLEOTIDE SEQUENCE [LARGE SCALE GENOMIC DNA]</scope>
    <source>
        <strain evidence="3">DF5081</strain>
    </source>
</reference>
<evidence type="ECO:0000313" key="3">
    <source>
        <dbReference type="Proteomes" id="UP000005237"/>
    </source>
</evidence>
<feature type="region of interest" description="Disordered" evidence="1">
    <location>
        <begin position="180"/>
        <end position="200"/>
    </location>
</feature>
<feature type="compositionally biased region" description="Acidic residues" evidence="1">
    <location>
        <begin position="191"/>
        <end position="200"/>
    </location>
</feature>
<evidence type="ECO:0000313" key="2">
    <source>
        <dbReference type="EnsemblMetazoa" id="CJA38736.1"/>
    </source>
</evidence>